<evidence type="ECO:0000313" key="1">
    <source>
        <dbReference type="EMBL" id="CAD7233171.1"/>
    </source>
</evidence>
<accession>A0A7R8ZQC8</accession>
<reference evidence="1" key="1">
    <citation type="submission" date="2020-11" db="EMBL/GenBank/DDBJ databases">
        <authorList>
            <person name="Tran Van P."/>
        </authorList>
    </citation>
    <scope>NUCLEOTIDE SEQUENCE</scope>
</reference>
<dbReference type="Gene3D" id="6.10.30.30">
    <property type="match status" value="1"/>
</dbReference>
<dbReference type="OrthoDB" id="1104827at2759"/>
<dbReference type="EMBL" id="OB665767">
    <property type="protein sequence ID" value="CAD7233171.1"/>
    <property type="molecule type" value="Genomic_DNA"/>
</dbReference>
<dbReference type="AlphaFoldDB" id="A0A7R8ZQC8"/>
<protein>
    <submittedName>
        <fullName evidence="1">Uncharacterized protein</fullName>
    </submittedName>
</protein>
<sequence length="68" mass="7469">MDKLFFQTNLSPEVTSAAGETIPAQKLTVKAFWVRVQEEVLANDEIVGGLKSKFAISEGTEKEQNVLS</sequence>
<organism evidence="1">
    <name type="scientific">Cyprideis torosa</name>
    <dbReference type="NCBI Taxonomy" id="163714"/>
    <lineage>
        <taxon>Eukaryota</taxon>
        <taxon>Metazoa</taxon>
        <taxon>Ecdysozoa</taxon>
        <taxon>Arthropoda</taxon>
        <taxon>Crustacea</taxon>
        <taxon>Oligostraca</taxon>
        <taxon>Ostracoda</taxon>
        <taxon>Podocopa</taxon>
        <taxon>Podocopida</taxon>
        <taxon>Cytherocopina</taxon>
        <taxon>Cytheroidea</taxon>
        <taxon>Cytherideidae</taxon>
        <taxon>Cyprideis</taxon>
    </lineage>
</organism>
<gene>
    <name evidence="1" type="ORF">CTOB1V02_LOCUS10994</name>
</gene>
<name>A0A7R8ZQC8_9CRUS</name>
<proteinExistence type="predicted"/>